<comment type="caution">
    <text evidence="2">The sequence shown here is derived from an EMBL/GenBank/DDBJ whole genome shotgun (WGS) entry which is preliminary data.</text>
</comment>
<feature type="compositionally biased region" description="Basic and acidic residues" evidence="1">
    <location>
        <begin position="1"/>
        <end position="14"/>
    </location>
</feature>
<name>A0ABD5F512_ENTAV</name>
<proteinExistence type="predicted"/>
<evidence type="ECO:0000256" key="1">
    <source>
        <dbReference type="SAM" id="MobiDB-lite"/>
    </source>
</evidence>
<dbReference type="AlphaFoldDB" id="A0ABD5F512"/>
<dbReference type="EMBL" id="JARPWY010000006">
    <property type="protein sequence ID" value="MDT2513350.1"/>
    <property type="molecule type" value="Genomic_DNA"/>
</dbReference>
<reference evidence="2 3" key="1">
    <citation type="submission" date="2023-03" db="EMBL/GenBank/DDBJ databases">
        <authorList>
            <person name="Shen W."/>
            <person name="Cai J."/>
        </authorList>
    </citation>
    <scope>NUCLEOTIDE SEQUENCE [LARGE SCALE GENOMIC DNA]</scope>
    <source>
        <strain evidence="2 3">Y2</strain>
    </source>
</reference>
<protein>
    <submittedName>
        <fullName evidence="2">Uncharacterized protein</fullName>
    </submittedName>
</protein>
<evidence type="ECO:0000313" key="2">
    <source>
        <dbReference type="EMBL" id="MDT2513350.1"/>
    </source>
</evidence>
<evidence type="ECO:0000313" key="3">
    <source>
        <dbReference type="Proteomes" id="UP001264335"/>
    </source>
</evidence>
<dbReference type="Proteomes" id="UP001264335">
    <property type="component" value="Unassembled WGS sequence"/>
</dbReference>
<organism evidence="2 3">
    <name type="scientific">Enterococcus avium</name>
    <name type="common">Streptococcus avium</name>
    <dbReference type="NCBI Taxonomy" id="33945"/>
    <lineage>
        <taxon>Bacteria</taxon>
        <taxon>Bacillati</taxon>
        <taxon>Bacillota</taxon>
        <taxon>Bacilli</taxon>
        <taxon>Lactobacillales</taxon>
        <taxon>Enterococcaceae</taxon>
        <taxon>Enterococcus</taxon>
    </lineage>
</organism>
<feature type="region of interest" description="Disordered" evidence="1">
    <location>
        <begin position="34"/>
        <end position="57"/>
    </location>
</feature>
<accession>A0ABD5F512</accession>
<dbReference type="RefSeq" id="WP_311924173.1">
    <property type="nucleotide sequence ID" value="NZ_JARPWV010000038.1"/>
</dbReference>
<feature type="region of interest" description="Disordered" evidence="1">
    <location>
        <begin position="1"/>
        <end position="21"/>
    </location>
</feature>
<sequence length="57" mass="6390">MAKNKAVELKETKAKSKKAKTGLTYAQTLEARAQRGVKTHQKNFAVKKAKKKEMEGK</sequence>
<gene>
    <name evidence="2" type="ORF">P7D79_03780</name>
</gene>
<feature type="compositionally biased region" description="Basic residues" evidence="1">
    <location>
        <begin position="35"/>
        <end position="51"/>
    </location>
</feature>